<dbReference type="AlphaFoldDB" id="H5UVB7"/>
<dbReference type="EMBL" id="BAFE01000091">
    <property type="protein sequence ID" value="GAB49675.1"/>
    <property type="molecule type" value="Genomic_DNA"/>
</dbReference>
<feature type="transmembrane region" description="Helical" evidence="2">
    <location>
        <begin position="454"/>
        <end position="483"/>
    </location>
</feature>
<dbReference type="GO" id="GO:0019843">
    <property type="term" value="F:rRNA binding"/>
    <property type="evidence" value="ECO:0007669"/>
    <property type="project" value="TreeGrafter"/>
</dbReference>
<feature type="domain" description="G" evidence="3">
    <location>
        <begin position="74"/>
        <end position="214"/>
    </location>
</feature>
<dbReference type="STRING" id="1089455.MOPEL_132_00420"/>
<accession>H5UVB7</accession>
<evidence type="ECO:0000256" key="2">
    <source>
        <dbReference type="SAM" id="Phobius"/>
    </source>
</evidence>
<dbReference type="PANTHER" id="PTHR42698:SF1">
    <property type="entry name" value="GTPASE ERA, MITOCHONDRIAL"/>
    <property type="match status" value="1"/>
</dbReference>
<dbReference type="GO" id="GO:0000028">
    <property type="term" value="P:ribosomal small subunit assembly"/>
    <property type="evidence" value="ECO:0007669"/>
    <property type="project" value="TreeGrafter"/>
</dbReference>
<dbReference type="GO" id="GO:0005829">
    <property type="term" value="C:cytosol"/>
    <property type="evidence" value="ECO:0007669"/>
    <property type="project" value="TreeGrafter"/>
</dbReference>
<dbReference type="eggNOG" id="COG0699">
    <property type="taxonomic scope" value="Bacteria"/>
</dbReference>
<evidence type="ECO:0000313" key="5">
    <source>
        <dbReference type="Proteomes" id="UP000004367"/>
    </source>
</evidence>
<keyword evidence="2" id="KW-0472">Membrane</keyword>
<keyword evidence="5" id="KW-1185">Reference proteome</keyword>
<gene>
    <name evidence="4" type="ORF">MOPEL_132_00420</name>
</gene>
<dbReference type="InterPro" id="IPR005662">
    <property type="entry name" value="GTPase_Era-like"/>
</dbReference>
<dbReference type="InterPro" id="IPR027417">
    <property type="entry name" value="P-loop_NTPase"/>
</dbReference>
<dbReference type="GO" id="GO:0043024">
    <property type="term" value="F:ribosomal small subunit binding"/>
    <property type="evidence" value="ECO:0007669"/>
    <property type="project" value="TreeGrafter"/>
</dbReference>
<comment type="caution">
    <text evidence="4">The sequence shown here is derived from an EMBL/GenBank/DDBJ whole genome shotgun (WGS) entry which is preliminary data.</text>
</comment>
<feature type="transmembrane region" description="Helical" evidence="2">
    <location>
        <begin position="503"/>
        <end position="527"/>
    </location>
</feature>
<dbReference type="SUPFAM" id="SSF52540">
    <property type="entry name" value="P-loop containing nucleoside triphosphate hydrolases"/>
    <property type="match status" value="1"/>
</dbReference>
<dbReference type="InterPro" id="IPR006073">
    <property type="entry name" value="GTP-bd"/>
</dbReference>
<evidence type="ECO:0000313" key="4">
    <source>
        <dbReference type="EMBL" id="GAB49675.1"/>
    </source>
</evidence>
<feature type="region of interest" description="Disordered" evidence="1">
    <location>
        <begin position="1"/>
        <end position="28"/>
    </location>
</feature>
<reference evidence="4 5" key="1">
    <citation type="submission" date="2012-02" db="EMBL/GenBank/DDBJ databases">
        <title>Whole genome shotgun sequence of Mobilicoccus pelagius NBRC 104925.</title>
        <authorList>
            <person name="Yoshida Y."/>
            <person name="Hosoyama A."/>
            <person name="Tsuchikane K."/>
            <person name="Katsumata H."/>
            <person name="Yamazaki S."/>
            <person name="Fujita N."/>
        </authorList>
    </citation>
    <scope>NUCLEOTIDE SEQUENCE [LARGE SCALE GENOMIC DNA]</scope>
    <source>
        <strain evidence="4 5">NBRC 104925</strain>
    </source>
</reference>
<sequence length="576" mass="61994">MSDKGLARVRSSLSRRGRRPAAPSPEQLKDAVGGLIGAVDAGGDQLPPTKVESARHTLRKASERLELVGGHTIVALAGATGSGKSSTFNRLVGSAASTVGMLRPTSTTITSAVWGDDPATQLLDWVGSANRHRVSPERAERSGVGEDLDGLVLLDLPDVDSHRVAHRAEADRVLELADVFVWVTDPQKYADGILHEDYLQRQRNHEAVTLVVLNQADRLDAQEAEACRRHLHQLLVEDGLPNVEVLLVSARTGQGLDELRGALATAVHAATAARVRLLGDLYAEAESLRADVADSEPQISAEPDDALVAGLARSAGVPVVLDSVERDYRARASRHTGWPLTRRLRALRPDPMRRFHLDQTILAKGEKKRGKAQSTEDAEIGAVLARSSLPEPTPAARAAVATLIRRTGAKAAQGLPPLWADAVETAAGPDENDLGDALDQAIVGTPLRDRTPSWWYLLGALQWLFILCALGGLLWLMLLWAMAAAQLPLPQTPAYSGIPVPTGMLLGGLLGGFLLSVLSIPLVHAGARRRRRVIEKRLDTAIAGVAKNRLLAPQTEILARHRQTRESLDRVLATRR</sequence>
<organism evidence="4 5">
    <name type="scientific">Mobilicoccus pelagius NBRC 104925</name>
    <dbReference type="NCBI Taxonomy" id="1089455"/>
    <lineage>
        <taxon>Bacteria</taxon>
        <taxon>Bacillati</taxon>
        <taxon>Actinomycetota</taxon>
        <taxon>Actinomycetes</taxon>
        <taxon>Micrococcales</taxon>
        <taxon>Dermatophilaceae</taxon>
        <taxon>Mobilicoccus</taxon>
    </lineage>
</organism>
<dbReference type="PANTHER" id="PTHR42698">
    <property type="entry name" value="GTPASE ERA"/>
    <property type="match status" value="1"/>
</dbReference>
<dbReference type="OrthoDB" id="974105at2"/>
<dbReference type="RefSeq" id="WP_009483518.1">
    <property type="nucleotide sequence ID" value="NZ_BAFE01000091.1"/>
</dbReference>
<keyword evidence="2" id="KW-1133">Transmembrane helix</keyword>
<evidence type="ECO:0000259" key="3">
    <source>
        <dbReference type="Pfam" id="PF01926"/>
    </source>
</evidence>
<keyword evidence="2" id="KW-0812">Transmembrane</keyword>
<dbReference type="Proteomes" id="UP000004367">
    <property type="component" value="Unassembled WGS sequence"/>
</dbReference>
<protein>
    <recommendedName>
        <fullName evidence="3">G domain-containing protein</fullName>
    </recommendedName>
</protein>
<dbReference type="GO" id="GO:0005525">
    <property type="term" value="F:GTP binding"/>
    <property type="evidence" value="ECO:0007669"/>
    <property type="project" value="InterPro"/>
</dbReference>
<name>H5UVB7_9MICO</name>
<proteinExistence type="predicted"/>
<dbReference type="Pfam" id="PF01926">
    <property type="entry name" value="MMR_HSR1"/>
    <property type="match status" value="1"/>
</dbReference>
<evidence type="ECO:0000256" key="1">
    <source>
        <dbReference type="SAM" id="MobiDB-lite"/>
    </source>
</evidence>
<dbReference type="Gene3D" id="3.40.50.300">
    <property type="entry name" value="P-loop containing nucleotide triphosphate hydrolases"/>
    <property type="match status" value="1"/>
</dbReference>